<dbReference type="PANTHER" id="PTHR37231:SF2">
    <property type="entry name" value="EXPRESSED PROTEIN"/>
    <property type="match status" value="1"/>
</dbReference>
<reference evidence="2" key="1">
    <citation type="journal article" date="2019" name="Gigascience">
        <title>De novo genome assembly of the endangered Acer yangbiense, a plant species with extremely small populations endemic to Yunnan Province, China.</title>
        <authorList>
            <person name="Yang J."/>
            <person name="Wariss H.M."/>
            <person name="Tao L."/>
            <person name="Zhang R."/>
            <person name="Yun Q."/>
            <person name="Hollingsworth P."/>
            <person name="Dao Z."/>
            <person name="Luo G."/>
            <person name="Guo H."/>
            <person name="Ma Y."/>
            <person name="Sun W."/>
        </authorList>
    </citation>
    <scope>NUCLEOTIDE SEQUENCE [LARGE SCALE GENOMIC DNA]</scope>
    <source>
        <strain evidence="2">cv. Malutang</strain>
    </source>
</reference>
<keyword evidence="2" id="KW-1185">Reference proteome</keyword>
<dbReference type="AlphaFoldDB" id="A0A5C7ITT4"/>
<evidence type="ECO:0000313" key="1">
    <source>
        <dbReference type="EMBL" id="TXG72529.1"/>
    </source>
</evidence>
<gene>
    <name evidence="1" type="ORF">EZV62_001108</name>
</gene>
<dbReference type="PANTHER" id="PTHR37231">
    <property type="entry name" value="EXPRESSED PROTEIN"/>
    <property type="match status" value="1"/>
</dbReference>
<dbReference type="OrthoDB" id="2015857at2759"/>
<proteinExistence type="predicted"/>
<sequence>MKSERRGLAVGRSPACTLPSPLHHYNTKASITPLTKEAYFTLHSKFQAWQRTRAATTRTAGGNGLAKKIAIAGGLISTPVIGWSLYTLKTTGCGLPPGPGGSIGALEGVSYLVTVGIVG</sequence>
<dbReference type="EMBL" id="VAHF01000001">
    <property type="protein sequence ID" value="TXG72529.1"/>
    <property type="molecule type" value="Genomic_DNA"/>
</dbReference>
<evidence type="ECO:0000313" key="2">
    <source>
        <dbReference type="Proteomes" id="UP000323000"/>
    </source>
</evidence>
<protein>
    <submittedName>
        <fullName evidence="1">Uncharacterized protein</fullName>
    </submittedName>
</protein>
<comment type="caution">
    <text evidence="1">The sequence shown here is derived from an EMBL/GenBank/DDBJ whole genome shotgun (WGS) entry which is preliminary data.</text>
</comment>
<dbReference type="Proteomes" id="UP000323000">
    <property type="component" value="Chromosome 1"/>
</dbReference>
<name>A0A5C7ITT4_9ROSI</name>
<accession>A0A5C7ITT4</accession>
<organism evidence="1 2">
    <name type="scientific">Acer yangbiense</name>
    <dbReference type="NCBI Taxonomy" id="1000413"/>
    <lineage>
        <taxon>Eukaryota</taxon>
        <taxon>Viridiplantae</taxon>
        <taxon>Streptophyta</taxon>
        <taxon>Embryophyta</taxon>
        <taxon>Tracheophyta</taxon>
        <taxon>Spermatophyta</taxon>
        <taxon>Magnoliopsida</taxon>
        <taxon>eudicotyledons</taxon>
        <taxon>Gunneridae</taxon>
        <taxon>Pentapetalae</taxon>
        <taxon>rosids</taxon>
        <taxon>malvids</taxon>
        <taxon>Sapindales</taxon>
        <taxon>Sapindaceae</taxon>
        <taxon>Hippocastanoideae</taxon>
        <taxon>Acereae</taxon>
        <taxon>Acer</taxon>
    </lineage>
</organism>